<dbReference type="AlphaFoldDB" id="A0A2G3PFN3"/>
<comment type="similarity">
    <text evidence="5">Belongs to the RimM family.</text>
</comment>
<dbReference type="NCBIfam" id="TIGR02273">
    <property type="entry name" value="16S_RimM"/>
    <property type="match status" value="1"/>
</dbReference>
<comment type="subunit">
    <text evidence="5">Binds ribosomal protein uS19.</text>
</comment>
<keyword evidence="1 5" id="KW-0963">Cytoplasm</keyword>
<dbReference type="Pfam" id="PF24986">
    <property type="entry name" value="PRC_RimM"/>
    <property type="match status" value="1"/>
</dbReference>
<dbReference type="InterPro" id="IPR036976">
    <property type="entry name" value="RimM_N_sf"/>
</dbReference>
<dbReference type="GO" id="GO:0042274">
    <property type="term" value="P:ribosomal small subunit biogenesis"/>
    <property type="evidence" value="ECO:0007669"/>
    <property type="project" value="UniProtKB-UniRule"/>
</dbReference>
<keyword evidence="3 5" id="KW-0698">rRNA processing</keyword>
<comment type="caution">
    <text evidence="8">The sequence shown here is derived from an EMBL/GenBank/DDBJ whole genome shotgun (WGS) entry which is preliminary data.</text>
</comment>
<dbReference type="Gene3D" id="2.30.30.240">
    <property type="entry name" value="PRC-barrel domain"/>
    <property type="match status" value="1"/>
</dbReference>
<comment type="domain">
    <text evidence="5">The PRC barrel domain binds ribosomal protein uS19.</text>
</comment>
<dbReference type="Proteomes" id="UP000225108">
    <property type="component" value="Unassembled WGS sequence"/>
</dbReference>
<dbReference type="InterPro" id="IPR056792">
    <property type="entry name" value="PRC_RimM"/>
</dbReference>
<dbReference type="HAMAP" id="MF_00014">
    <property type="entry name" value="Ribosome_mat_RimM"/>
    <property type="match status" value="1"/>
</dbReference>
<keyword evidence="2 5" id="KW-0690">Ribosome biogenesis</keyword>
<dbReference type="RefSeq" id="WP_099384891.1">
    <property type="nucleotide sequence ID" value="NZ_PEBD01000012.1"/>
</dbReference>
<gene>
    <name evidence="5" type="primary">rimM</name>
    <name evidence="8" type="ORF">CSW57_22705</name>
</gene>
<evidence type="ECO:0000259" key="7">
    <source>
        <dbReference type="Pfam" id="PF24986"/>
    </source>
</evidence>
<dbReference type="SUPFAM" id="SSF50447">
    <property type="entry name" value="Translation proteins"/>
    <property type="match status" value="1"/>
</dbReference>
<dbReference type="PANTHER" id="PTHR33692">
    <property type="entry name" value="RIBOSOME MATURATION FACTOR RIMM"/>
    <property type="match status" value="1"/>
</dbReference>
<proteinExistence type="inferred from homology"/>
<dbReference type="InterPro" id="IPR009000">
    <property type="entry name" value="Transl_B-barrel_sf"/>
</dbReference>
<dbReference type="GO" id="GO:0006364">
    <property type="term" value="P:rRNA processing"/>
    <property type="evidence" value="ECO:0007669"/>
    <property type="project" value="UniProtKB-UniRule"/>
</dbReference>
<organism evidence="8 9">
    <name type="scientific">Williamsia marianensis</name>
    <dbReference type="NCBI Taxonomy" id="85044"/>
    <lineage>
        <taxon>Bacteria</taxon>
        <taxon>Bacillati</taxon>
        <taxon>Actinomycetota</taxon>
        <taxon>Actinomycetes</taxon>
        <taxon>Mycobacteriales</taxon>
        <taxon>Nocardiaceae</taxon>
        <taxon>Williamsia</taxon>
    </lineage>
</organism>
<comment type="function">
    <text evidence="5">An accessory protein needed during the final step in the assembly of 30S ribosomal subunit, possibly for assembly of the head region. Essential for efficient processing of 16S rRNA. May be needed both before and after RbfA during the maturation of 16S rRNA. It has affinity for free ribosomal 30S subunits but not for 70S ribosomes.</text>
</comment>
<dbReference type="Gene3D" id="2.40.30.60">
    <property type="entry name" value="RimM"/>
    <property type="match status" value="1"/>
</dbReference>
<evidence type="ECO:0000256" key="2">
    <source>
        <dbReference type="ARBA" id="ARBA00022517"/>
    </source>
</evidence>
<feature type="domain" description="Ribosome maturation factor RimM PRC barrel" evidence="7">
    <location>
        <begin position="105"/>
        <end position="170"/>
    </location>
</feature>
<evidence type="ECO:0000256" key="1">
    <source>
        <dbReference type="ARBA" id="ARBA00022490"/>
    </source>
</evidence>
<dbReference type="Pfam" id="PF01782">
    <property type="entry name" value="RimM"/>
    <property type="match status" value="1"/>
</dbReference>
<evidence type="ECO:0000256" key="3">
    <source>
        <dbReference type="ARBA" id="ARBA00022552"/>
    </source>
</evidence>
<evidence type="ECO:0000256" key="4">
    <source>
        <dbReference type="ARBA" id="ARBA00023186"/>
    </source>
</evidence>
<protein>
    <recommendedName>
        <fullName evidence="5">Ribosome maturation factor RimM</fullName>
    </recommendedName>
</protein>
<dbReference type="GO" id="GO:0005737">
    <property type="term" value="C:cytoplasm"/>
    <property type="evidence" value="ECO:0007669"/>
    <property type="project" value="UniProtKB-SubCell"/>
</dbReference>
<feature type="domain" description="RimM N-terminal" evidence="6">
    <location>
        <begin position="4"/>
        <end position="91"/>
    </location>
</feature>
<evidence type="ECO:0000313" key="9">
    <source>
        <dbReference type="Proteomes" id="UP000225108"/>
    </source>
</evidence>
<reference evidence="8 9" key="1">
    <citation type="submission" date="2017-10" db="EMBL/GenBank/DDBJ databases">
        <title>The draft genome sequence of Williamsia sp. BULT 1.1 isolated from the semi-arid grassland soils from South Africa.</title>
        <authorList>
            <person name="Kabwe M.H."/>
            <person name="Govender N."/>
            <person name="Mutseka Lunga P."/>
            <person name="Vikram S."/>
            <person name="Makhalanyane T.P."/>
        </authorList>
    </citation>
    <scope>NUCLEOTIDE SEQUENCE [LARGE SCALE GENOMIC DNA]</scope>
    <source>
        <strain evidence="8 9">BULT 1.1</strain>
    </source>
</reference>
<dbReference type="InterPro" id="IPR002676">
    <property type="entry name" value="RimM_N"/>
</dbReference>
<evidence type="ECO:0000259" key="6">
    <source>
        <dbReference type="Pfam" id="PF01782"/>
    </source>
</evidence>
<evidence type="ECO:0000256" key="5">
    <source>
        <dbReference type="HAMAP-Rule" id="MF_00014"/>
    </source>
</evidence>
<keyword evidence="4 5" id="KW-0143">Chaperone</keyword>
<dbReference type="PANTHER" id="PTHR33692:SF1">
    <property type="entry name" value="RIBOSOME MATURATION FACTOR RIMM"/>
    <property type="match status" value="1"/>
</dbReference>
<dbReference type="InterPro" id="IPR011033">
    <property type="entry name" value="PRC_barrel-like_sf"/>
</dbReference>
<sequence length="174" mass="18761">MDLVIGRVTKTHGVRGELVVDVRTDDPEERFAIGQKLRGRLSTGKNTFVESSYTVTAARNHSGRLLLSVAEVGDRDSAMALRGLLFLIDADEVSSGDDPDEFYDHELQGVPVRTVDGDDVGVVADVVHLPAGDLLSVTTDEGREILIPFVTAIVPTVSRSLIEIDPPDGLLDPE</sequence>
<name>A0A2G3PFN3_WILMA</name>
<accession>A0A2G3PFN3</accession>
<dbReference type="GO" id="GO:0005840">
    <property type="term" value="C:ribosome"/>
    <property type="evidence" value="ECO:0007669"/>
    <property type="project" value="InterPro"/>
</dbReference>
<dbReference type="InterPro" id="IPR011961">
    <property type="entry name" value="RimM"/>
</dbReference>
<comment type="subcellular location">
    <subcellularLocation>
        <location evidence="5">Cytoplasm</location>
    </subcellularLocation>
</comment>
<dbReference type="EMBL" id="PEBD01000012">
    <property type="protein sequence ID" value="PHV64615.1"/>
    <property type="molecule type" value="Genomic_DNA"/>
</dbReference>
<dbReference type="SUPFAM" id="SSF50346">
    <property type="entry name" value="PRC-barrel domain"/>
    <property type="match status" value="1"/>
</dbReference>
<dbReference type="GO" id="GO:0043022">
    <property type="term" value="F:ribosome binding"/>
    <property type="evidence" value="ECO:0007669"/>
    <property type="project" value="InterPro"/>
</dbReference>
<evidence type="ECO:0000313" key="8">
    <source>
        <dbReference type="EMBL" id="PHV64615.1"/>
    </source>
</evidence>